<dbReference type="EMBL" id="JAWWNJ010000056">
    <property type="protein sequence ID" value="KAK7014604.1"/>
    <property type="molecule type" value="Genomic_DNA"/>
</dbReference>
<proteinExistence type="predicted"/>
<sequence>MSGLPASLRIPDGPEKLSLPHKNLPVSELIAFTLPPQRKSTVYPDPADYLSELPPTVETFKITEMVVPPSIVVKNLGRAILMDSDRYPLWLATVWSILERVREAKALWCAAVDPLHERLEKSTTSEAAAENIKASLAALKMLPWDGEVKGFRAGGSVENLTHWFTKDWLNTDHEDHLLELLAAELGISDGSTSCIQTTYFVLALAQAYENPTEYRNSR</sequence>
<dbReference type="Proteomes" id="UP001362999">
    <property type="component" value="Unassembled WGS sequence"/>
</dbReference>
<evidence type="ECO:0000313" key="1">
    <source>
        <dbReference type="EMBL" id="KAK7014604.1"/>
    </source>
</evidence>
<evidence type="ECO:0000313" key="2">
    <source>
        <dbReference type="Proteomes" id="UP001362999"/>
    </source>
</evidence>
<reference evidence="1 2" key="1">
    <citation type="journal article" date="2024" name="J Genomics">
        <title>Draft genome sequencing and assembly of Favolaschia claudopus CIRM-BRFM 2984 isolated from oak limbs.</title>
        <authorList>
            <person name="Navarro D."/>
            <person name="Drula E."/>
            <person name="Chaduli D."/>
            <person name="Cazenave R."/>
            <person name="Ahrendt S."/>
            <person name="Wang J."/>
            <person name="Lipzen A."/>
            <person name="Daum C."/>
            <person name="Barry K."/>
            <person name="Grigoriev I.V."/>
            <person name="Favel A."/>
            <person name="Rosso M.N."/>
            <person name="Martin F."/>
        </authorList>
    </citation>
    <scope>NUCLEOTIDE SEQUENCE [LARGE SCALE GENOMIC DNA]</scope>
    <source>
        <strain evidence="1 2">CIRM-BRFM 2984</strain>
    </source>
</reference>
<protein>
    <submittedName>
        <fullName evidence="1">Uncharacterized protein</fullName>
    </submittedName>
</protein>
<gene>
    <name evidence="1" type="ORF">R3P38DRAFT_3205506</name>
</gene>
<accession>A0AAW0ANR7</accession>
<name>A0AAW0ANR7_9AGAR</name>
<dbReference type="AlphaFoldDB" id="A0AAW0ANR7"/>
<keyword evidence="2" id="KW-1185">Reference proteome</keyword>
<comment type="caution">
    <text evidence="1">The sequence shown here is derived from an EMBL/GenBank/DDBJ whole genome shotgun (WGS) entry which is preliminary data.</text>
</comment>
<organism evidence="1 2">
    <name type="scientific">Favolaschia claudopus</name>
    <dbReference type="NCBI Taxonomy" id="2862362"/>
    <lineage>
        <taxon>Eukaryota</taxon>
        <taxon>Fungi</taxon>
        <taxon>Dikarya</taxon>
        <taxon>Basidiomycota</taxon>
        <taxon>Agaricomycotina</taxon>
        <taxon>Agaricomycetes</taxon>
        <taxon>Agaricomycetidae</taxon>
        <taxon>Agaricales</taxon>
        <taxon>Marasmiineae</taxon>
        <taxon>Mycenaceae</taxon>
        <taxon>Favolaschia</taxon>
    </lineage>
</organism>